<comment type="caution">
    <text evidence="2">The sequence shown here is derived from an EMBL/GenBank/DDBJ whole genome shotgun (WGS) entry which is preliminary data.</text>
</comment>
<sequence>MSIRPHGISRLTSIGFITGWVHQPICYMGEGLTTTLSAGLQSSPVRSPVLTPQSARQQPTCSTHLTCFH</sequence>
<feature type="region of interest" description="Disordered" evidence="1">
    <location>
        <begin position="47"/>
        <end position="69"/>
    </location>
</feature>
<keyword evidence="3" id="KW-1185">Reference proteome</keyword>
<proteinExistence type="predicted"/>
<evidence type="ECO:0000313" key="3">
    <source>
        <dbReference type="Proteomes" id="UP001187415"/>
    </source>
</evidence>
<dbReference type="Proteomes" id="UP001187415">
    <property type="component" value="Unassembled WGS sequence"/>
</dbReference>
<reference evidence="2" key="1">
    <citation type="submission" date="2023-07" db="EMBL/GenBank/DDBJ databases">
        <title>Chromosome-level Genome Assembly of Striped Snakehead (Channa striata).</title>
        <authorList>
            <person name="Liu H."/>
        </authorList>
    </citation>
    <scope>NUCLEOTIDE SEQUENCE</scope>
    <source>
        <strain evidence="2">Gz</strain>
        <tissue evidence="2">Muscle</tissue>
    </source>
</reference>
<organism evidence="2 3">
    <name type="scientific">Channa striata</name>
    <name type="common">Snakehead murrel</name>
    <name type="synonym">Ophicephalus striatus</name>
    <dbReference type="NCBI Taxonomy" id="64152"/>
    <lineage>
        <taxon>Eukaryota</taxon>
        <taxon>Metazoa</taxon>
        <taxon>Chordata</taxon>
        <taxon>Craniata</taxon>
        <taxon>Vertebrata</taxon>
        <taxon>Euteleostomi</taxon>
        <taxon>Actinopterygii</taxon>
        <taxon>Neopterygii</taxon>
        <taxon>Teleostei</taxon>
        <taxon>Neoteleostei</taxon>
        <taxon>Acanthomorphata</taxon>
        <taxon>Anabantaria</taxon>
        <taxon>Anabantiformes</taxon>
        <taxon>Channoidei</taxon>
        <taxon>Channidae</taxon>
        <taxon>Channa</taxon>
    </lineage>
</organism>
<gene>
    <name evidence="2" type="ORF">Q5P01_013830</name>
</gene>
<dbReference type="EMBL" id="JAUPFM010000010">
    <property type="protein sequence ID" value="KAK2840090.1"/>
    <property type="molecule type" value="Genomic_DNA"/>
</dbReference>
<dbReference type="AlphaFoldDB" id="A0AA88SNU4"/>
<accession>A0AA88SNU4</accession>
<name>A0AA88SNU4_CHASR</name>
<evidence type="ECO:0000256" key="1">
    <source>
        <dbReference type="SAM" id="MobiDB-lite"/>
    </source>
</evidence>
<evidence type="ECO:0000313" key="2">
    <source>
        <dbReference type="EMBL" id="KAK2840090.1"/>
    </source>
</evidence>
<protein>
    <submittedName>
        <fullName evidence="2">Uncharacterized protein</fullName>
    </submittedName>
</protein>